<keyword evidence="9" id="KW-1185">Reference proteome</keyword>
<dbReference type="Pfam" id="PF07690">
    <property type="entry name" value="MFS_1"/>
    <property type="match status" value="1"/>
</dbReference>
<dbReference type="GO" id="GO:0005886">
    <property type="term" value="C:plasma membrane"/>
    <property type="evidence" value="ECO:0007669"/>
    <property type="project" value="UniProtKB-SubCell"/>
</dbReference>
<dbReference type="GO" id="GO:0022857">
    <property type="term" value="F:transmembrane transporter activity"/>
    <property type="evidence" value="ECO:0007669"/>
    <property type="project" value="InterPro"/>
</dbReference>
<evidence type="ECO:0000313" key="9">
    <source>
        <dbReference type="Proteomes" id="UP000005439"/>
    </source>
</evidence>
<dbReference type="PANTHER" id="PTHR42718">
    <property type="entry name" value="MAJOR FACILITATOR SUPERFAMILY MULTIDRUG TRANSPORTER MFSC"/>
    <property type="match status" value="1"/>
</dbReference>
<feature type="transmembrane region" description="Helical" evidence="6">
    <location>
        <begin position="169"/>
        <end position="190"/>
    </location>
</feature>
<dbReference type="STRING" id="679936.Sulac_3059"/>
<dbReference type="PATRIC" id="fig|679936.5.peg.3157"/>
<evidence type="ECO:0000256" key="3">
    <source>
        <dbReference type="ARBA" id="ARBA00022692"/>
    </source>
</evidence>
<dbReference type="HOGENOM" id="CLU_1128597_0_0_9"/>
<dbReference type="KEGG" id="sap:Sulac_3059"/>
<sequence length="246" mass="25880">MRLGGELLLGLVFLGVFIMVERRQSSPMLHLELFRVRMVSASFVAAFFQAVGNFSVLFLIMMYLQGVRKLTPMAAALLMVPGYLAGGLLGPVTGRLVDRFGPAGPASAGLMIQAVSLFLYAHLGVSSPLWRVTAISIVNGIGNAGFFPANNAAVMKGAPRGAYGIASGMLRTFANVGMVLSFATAMVVAATEIPRRLAFAIFVGTGGLSPLLRTSFTQGMHAAFYLAIGLMMVAGLFSLLRGPVSA</sequence>
<organism evidence="8 9">
    <name type="scientific">Sulfobacillus acidophilus (strain ATCC 700253 / DSM 10332 / NAL)</name>
    <dbReference type="NCBI Taxonomy" id="679936"/>
    <lineage>
        <taxon>Bacteria</taxon>
        <taxon>Bacillati</taxon>
        <taxon>Bacillota</taxon>
        <taxon>Clostridia</taxon>
        <taxon>Eubacteriales</taxon>
        <taxon>Clostridiales Family XVII. Incertae Sedis</taxon>
        <taxon>Sulfobacillus</taxon>
    </lineage>
</organism>
<evidence type="ECO:0000256" key="6">
    <source>
        <dbReference type="SAM" id="Phobius"/>
    </source>
</evidence>
<reference evidence="8 9" key="2">
    <citation type="journal article" date="2012" name="Stand. Genomic Sci.">
        <title>Complete genome sequence of the moderately thermophilic mineral-sulfide-oxidizing firmicute Sulfobacillus acidophilus type strain (NAL(T)).</title>
        <authorList>
            <person name="Anderson I."/>
            <person name="Chertkov O."/>
            <person name="Chen A."/>
            <person name="Saunders E."/>
            <person name="Lapidus A."/>
            <person name="Nolan M."/>
            <person name="Lucas S."/>
            <person name="Hammon N."/>
            <person name="Deshpande S."/>
            <person name="Cheng J.F."/>
            <person name="Han C."/>
            <person name="Tapia R."/>
            <person name="Goodwin L.A."/>
            <person name="Pitluck S."/>
            <person name="Liolios K."/>
            <person name="Pagani I."/>
            <person name="Ivanova N."/>
            <person name="Mikhailova N."/>
            <person name="Pati A."/>
            <person name="Palaniappan K."/>
            <person name="Land M."/>
            <person name="Pan C."/>
            <person name="Rohde M."/>
            <person name="Pukall R."/>
            <person name="Goker M."/>
            <person name="Detter J.C."/>
            <person name="Woyke T."/>
            <person name="Bristow J."/>
            <person name="Eisen J.A."/>
            <person name="Markowitz V."/>
            <person name="Hugenholtz P."/>
            <person name="Kyrpides N.C."/>
            <person name="Klenk H.P."/>
            <person name="Mavromatis K."/>
        </authorList>
    </citation>
    <scope>NUCLEOTIDE SEQUENCE [LARGE SCALE GENOMIC DNA]</scope>
    <source>
        <strain evidence="9">ATCC 700253 / DSM 10332 / NAL</strain>
    </source>
</reference>
<accession>G8U0X1</accession>
<dbReference type="PANTHER" id="PTHR42718:SF9">
    <property type="entry name" value="MAJOR FACILITATOR SUPERFAMILY MULTIDRUG TRANSPORTER MFSC"/>
    <property type="match status" value="1"/>
</dbReference>
<keyword evidence="4 6" id="KW-1133">Transmembrane helix</keyword>
<dbReference type="InterPro" id="IPR036259">
    <property type="entry name" value="MFS_trans_sf"/>
</dbReference>
<dbReference type="InterPro" id="IPR020846">
    <property type="entry name" value="MFS_dom"/>
</dbReference>
<feature type="transmembrane region" description="Helical" evidence="6">
    <location>
        <begin position="128"/>
        <end position="149"/>
    </location>
</feature>
<dbReference type="AlphaFoldDB" id="G8U0X1"/>
<evidence type="ECO:0000256" key="4">
    <source>
        <dbReference type="ARBA" id="ARBA00022989"/>
    </source>
</evidence>
<feature type="transmembrane region" description="Helical" evidence="6">
    <location>
        <begin position="222"/>
        <end position="240"/>
    </location>
</feature>
<keyword evidence="5 6" id="KW-0472">Membrane</keyword>
<dbReference type="SUPFAM" id="SSF103473">
    <property type="entry name" value="MFS general substrate transporter"/>
    <property type="match status" value="1"/>
</dbReference>
<dbReference type="PROSITE" id="PS50850">
    <property type="entry name" value="MFS"/>
    <property type="match status" value="1"/>
</dbReference>
<gene>
    <name evidence="8" type="ordered locus">Sulac_3059</name>
</gene>
<dbReference type="EMBL" id="CP003179">
    <property type="protein sequence ID" value="AEW06516.1"/>
    <property type="molecule type" value="Genomic_DNA"/>
</dbReference>
<feature type="transmembrane region" description="Helical" evidence="6">
    <location>
        <begin position="38"/>
        <end position="64"/>
    </location>
</feature>
<comment type="subcellular location">
    <subcellularLocation>
        <location evidence="1">Cell membrane</location>
        <topology evidence="1">Multi-pass membrane protein</topology>
    </subcellularLocation>
</comment>
<evidence type="ECO:0000256" key="1">
    <source>
        <dbReference type="ARBA" id="ARBA00004651"/>
    </source>
</evidence>
<feature type="transmembrane region" description="Helical" evidence="6">
    <location>
        <begin position="197"/>
        <end position="216"/>
    </location>
</feature>
<evidence type="ECO:0000313" key="8">
    <source>
        <dbReference type="EMBL" id="AEW06516.1"/>
    </source>
</evidence>
<feature type="transmembrane region" description="Helical" evidence="6">
    <location>
        <begin position="103"/>
        <end position="121"/>
    </location>
</feature>
<dbReference type="Proteomes" id="UP000005439">
    <property type="component" value="Chromosome"/>
</dbReference>
<protein>
    <submittedName>
        <fullName evidence="8">Major facilitator superfamily MFS_1</fullName>
    </submittedName>
</protein>
<keyword evidence="2" id="KW-0813">Transport</keyword>
<keyword evidence="3 6" id="KW-0812">Transmembrane</keyword>
<reference evidence="9" key="1">
    <citation type="submission" date="2011-12" db="EMBL/GenBank/DDBJ databases">
        <title>The complete genome of chromosome of Sulfobacillus acidophilus DSM 10332.</title>
        <authorList>
            <person name="Lucas S."/>
            <person name="Han J."/>
            <person name="Lapidus A."/>
            <person name="Bruce D."/>
            <person name="Goodwin L."/>
            <person name="Pitluck S."/>
            <person name="Peters L."/>
            <person name="Kyrpides N."/>
            <person name="Mavromatis K."/>
            <person name="Ivanova N."/>
            <person name="Mikhailova N."/>
            <person name="Chertkov O."/>
            <person name="Saunders E."/>
            <person name="Detter J.C."/>
            <person name="Tapia R."/>
            <person name="Han C."/>
            <person name="Land M."/>
            <person name="Hauser L."/>
            <person name="Markowitz V."/>
            <person name="Cheng J.-F."/>
            <person name="Hugenholtz P."/>
            <person name="Woyke T."/>
            <person name="Wu D."/>
            <person name="Pukall R."/>
            <person name="Gehrich-Schroeter G."/>
            <person name="Schneider S."/>
            <person name="Klenk H.-P."/>
            <person name="Eisen J.A."/>
        </authorList>
    </citation>
    <scope>NUCLEOTIDE SEQUENCE [LARGE SCALE GENOMIC DNA]</scope>
    <source>
        <strain evidence="9">ATCC 700253 / DSM 10332 / NAL</strain>
    </source>
</reference>
<name>G8U0X1_SULAD</name>
<feature type="transmembrane region" description="Helical" evidence="6">
    <location>
        <begin position="76"/>
        <end position="97"/>
    </location>
</feature>
<evidence type="ECO:0000256" key="5">
    <source>
        <dbReference type="ARBA" id="ARBA00023136"/>
    </source>
</evidence>
<evidence type="ECO:0000256" key="2">
    <source>
        <dbReference type="ARBA" id="ARBA00022448"/>
    </source>
</evidence>
<dbReference type="InterPro" id="IPR011701">
    <property type="entry name" value="MFS"/>
</dbReference>
<evidence type="ECO:0000259" key="7">
    <source>
        <dbReference type="PROSITE" id="PS50850"/>
    </source>
</evidence>
<proteinExistence type="predicted"/>
<feature type="domain" description="Major facilitator superfamily (MFS) profile" evidence="7">
    <location>
        <begin position="1"/>
        <end position="246"/>
    </location>
</feature>
<dbReference type="Gene3D" id="1.20.1250.20">
    <property type="entry name" value="MFS general substrate transporter like domains"/>
    <property type="match status" value="1"/>
</dbReference>